<evidence type="ECO:0000313" key="2">
    <source>
        <dbReference type="EMBL" id="KAJ4957288.1"/>
    </source>
</evidence>
<sequence>MPLSSDMMVASGDLQQFAVVHAISQVVEVSQEATKGPLGSSVAGVAEARARESSYKDDDAPDHLWKLCKGEPRSDQIVGSGGACYRMDPMVLVVKLMQTLSHVGVVCRTEGHKGPHRNAQMVAGYVKELMSLGGVIESVAAEAGAAKSRLKETNPSMEGNPDLGWLLGFPSMESSIVPSKEGATTKAGMTSSRSAGSSHHPINKWPRWNAKKKKKALEFHETSR</sequence>
<protein>
    <submittedName>
        <fullName evidence="2">Uncharacterized protein</fullName>
    </submittedName>
</protein>
<evidence type="ECO:0000313" key="3">
    <source>
        <dbReference type="Proteomes" id="UP001141806"/>
    </source>
</evidence>
<accession>A0A9Q0K0R4</accession>
<dbReference type="EMBL" id="JAMYWD010000011">
    <property type="protein sequence ID" value="KAJ4957288.1"/>
    <property type="molecule type" value="Genomic_DNA"/>
</dbReference>
<organism evidence="2 3">
    <name type="scientific">Protea cynaroides</name>
    <dbReference type="NCBI Taxonomy" id="273540"/>
    <lineage>
        <taxon>Eukaryota</taxon>
        <taxon>Viridiplantae</taxon>
        <taxon>Streptophyta</taxon>
        <taxon>Embryophyta</taxon>
        <taxon>Tracheophyta</taxon>
        <taxon>Spermatophyta</taxon>
        <taxon>Magnoliopsida</taxon>
        <taxon>Proteales</taxon>
        <taxon>Proteaceae</taxon>
        <taxon>Protea</taxon>
    </lineage>
</organism>
<feature type="compositionally biased region" description="Polar residues" evidence="1">
    <location>
        <begin position="187"/>
        <end position="197"/>
    </location>
</feature>
<feature type="region of interest" description="Disordered" evidence="1">
    <location>
        <begin position="178"/>
        <end position="224"/>
    </location>
</feature>
<proteinExistence type="predicted"/>
<dbReference type="AlphaFoldDB" id="A0A9Q0K0R4"/>
<comment type="caution">
    <text evidence="2">The sequence shown here is derived from an EMBL/GenBank/DDBJ whole genome shotgun (WGS) entry which is preliminary data.</text>
</comment>
<name>A0A9Q0K0R4_9MAGN</name>
<gene>
    <name evidence="2" type="ORF">NE237_014071</name>
</gene>
<keyword evidence="3" id="KW-1185">Reference proteome</keyword>
<evidence type="ECO:0000256" key="1">
    <source>
        <dbReference type="SAM" id="MobiDB-lite"/>
    </source>
</evidence>
<dbReference type="Proteomes" id="UP001141806">
    <property type="component" value="Unassembled WGS sequence"/>
</dbReference>
<reference evidence="2" key="1">
    <citation type="journal article" date="2023" name="Plant J.">
        <title>The genome of the king protea, Protea cynaroides.</title>
        <authorList>
            <person name="Chang J."/>
            <person name="Duong T.A."/>
            <person name="Schoeman C."/>
            <person name="Ma X."/>
            <person name="Roodt D."/>
            <person name="Barker N."/>
            <person name="Li Z."/>
            <person name="Van de Peer Y."/>
            <person name="Mizrachi E."/>
        </authorList>
    </citation>
    <scope>NUCLEOTIDE SEQUENCE</scope>
    <source>
        <tissue evidence="2">Young leaves</tissue>
    </source>
</reference>